<dbReference type="RefSeq" id="WP_379873730.1">
    <property type="nucleotide sequence ID" value="NZ_JBHTBH010000015.1"/>
</dbReference>
<evidence type="ECO:0008006" key="5">
    <source>
        <dbReference type="Google" id="ProtNLM"/>
    </source>
</evidence>
<keyword evidence="2" id="KW-1133">Transmembrane helix</keyword>
<evidence type="ECO:0000313" key="3">
    <source>
        <dbReference type="EMBL" id="MFC7331092.1"/>
    </source>
</evidence>
<proteinExistence type="predicted"/>
<sequence>MTAPPGTGHRAERRSGDAPARRSPRATVLAAGALAALIGAAVADGAAAAALASGLVLLVALRARFRRR</sequence>
<feature type="region of interest" description="Disordered" evidence="1">
    <location>
        <begin position="1"/>
        <end position="24"/>
    </location>
</feature>
<keyword evidence="2" id="KW-0812">Transmembrane</keyword>
<reference evidence="4" key="1">
    <citation type="journal article" date="2019" name="Int. J. Syst. Evol. Microbiol.">
        <title>The Global Catalogue of Microorganisms (GCM) 10K type strain sequencing project: providing services to taxonomists for standard genome sequencing and annotation.</title>
        <authorList>
            <consortium name="The Broad Institute Genomics Platform"/>
            <consortium name="The Broad Institute Genome Sequencing Center for Infectious Disease"/>
            <person name="Wu L."/>
            <person name="Ma J."/>
        </authorList>
    </citation>
    <scope>NUCLEOTIDE SEQUENCE [LARGE SCALE GENOMIC DNA]</scope>
    <source>
        <strain evidence="4">CGMCC 4.7382</strain>
    </source>
</reference>
<dbReference type="Proteomes" id="UP001596540">
    <property type="component" value="Unassembled WGS sequence"/>
</dbReference>
<name>A0ABW2KMI9_9ACTN</name>
<evidence type="ECO:0000256" key="2">
    <source>
        <dbReference type="SAM" id="Phobius"/>
    </source>
</evidence>
<gene>
    <name evidence="3" type="ORF">ACFQRF_25465</name>
</gene>
<keyword evidence="4" id="KW-1185">Reference proteome</keyword>
<accession>A0ABW2KMI9</accession>
<feature type="transmembrane region" description="Helical" evidence="2">
    <location>
        <begin position="28"/>
        <end position="61"/>
    </location>
</feature>
<evidence type="ECO:0000256" key="1">
    <source>
        <dbReference type="SAM" id="MobiDB-lite"/>
    </source>
</evidence>
<dbReference type="EMBL" id="JBHTBH010000015">
    <property type="protein sequence ID" value="MFC7331092.1"/>
    <property type="molecule type" value="Genomic_DNA"/>
</dbReference>
<organism evidence="3 4">
    <name type="scientific">Marinactinospora rubrisoli</name>
    <dbReference type="NCBI Taxonomy" id="2715399"/>
    <lineage>
        <taxon>Bacteria</taxon>
        <taxon>Bacillati</taxon>
        <taxon>Actinomycetota</taxon>
        <taxon>Actinomycetes</taxon>
        <taxon>Streptosporangiales</taxon>
        <taxon>Nocardiopsidaceae</taxon>
        <taxon>Marinactinospora</taxon>
    </lineage>
</organism>
<protein>
    <recommendedName>
        <fullName evidence="5">MYXO-CTERM domain-containing protein</fullName>
    </recommendedName>
</protein>
<feature type="compositionally biased region" description="Basic and acidic residues" evidence="1">
    <location>
        <begin position="9"/>
        <end position="20"/>
    </location>
</feature>
<keyword evidence="2" id="KW-0472">Membrane</keyword>
<comment type="caution">
    <text evidence="3">The sequence shown here is derived from an EMBL/GenBank/DDBJ whole genome shotgun (WGS) entry which is preliminary data.</text>
</comment>
<evidence type="ECO:0000313" key="4">
    <source>
        <dbReference type="Proteomes" id="UP001596540"/>
    </source>
</evidence>